<accession>A0A1H3W2W7</accession>
<name>A0A1H3W2W7_9BACT</name>
<sequence length="87" mass="9925">MFKAKITGLGDLEKAIEKAKSEMKNSAKEKAIGIYDKILDKYPGVKEKYNVRYEFSPNGELPGKLVSDPMPDDLKKQIEEDINNYKE</sequence>
<dbReference type="Proteomes" id="UP000199041">
    <property type="component" value="Unassembled WGS sequence"/>
</dbReference>
<dbReference type="EMBL" id="FNQY01000002">
    <property type="protein sequence ID" value="SDZ81457.1"/>
    <property type="molecule type" value="Genomic_DNA"/>
</dbReference>
<keyword evidence="2" id="KW-1185">Reference proteome</keyword>
<protein>
    <submittedName>
        <fullName evidence="1">Uncharacterized protein</fullName>
    </submittedName>
</protein>
<dbReference type="AlphaFoldDB" id="A0A1H3W2W7"/>
<evidence type="ECO:0000313" key="1">
    <source>
        <dbReference type="EMBL" id="SDZ81457.1"/>
    </source>
</evidence>
<proteinExistence type="predicted"/>
<organism evidence="1 2">
    <name type="scientific">Arachidicoccus rhizosphaerae</name>
    <dbReference type="NCBI Taxonomy" id="551991"/>
    <lineage>
        <taxon>Bacteria</taxon>
        <taxon>Pseudomonadati</taxon>
        <taxon>Bacteroidota</taxon>
        <taxon>Chitinophagia</taxon>
        <taxon>Chitinophagales</taxon>
        <taxon>Chitinophagaceae</taxon>
        <taxon>Arachidicoccus</taxon>
    </lineage>
</organism>
<reference evidence="1 2" key="1">
    <citation type="submission" date="2016-10" db="EMBL/GenBank/DDBJ databases">
        <authorList>
            <person name="de Groot N.N."/>
        </authorList>
    </citation>
    <scope>NUCLEOTIDE SEQUENCE [LARGE SCALE GENOMIC DNA]</scope>
    <source>
        <strain evidence="1 2">Vu-144</strain>
    </source>
</reference>
<dbReference type="STRING" id="551991.SAMN05192529_10290"/>
<evidence type="ECO:0000313" key="2">
    <source>
        <dbReference type="Proteomes" id="UP000199041"/>
    </source>
</evidence>
<gene>
    <name evidence="1" type="ORF">SAMN05192529_10290</name>
</gene>